<dbReference type="Proteomes" id="UP000054821">
    <property type="component" value="Unassembled WGS sequence"/>
</dbReference>
<reference evidence="2 3" key="1">
    <citation type="journal article" date="2016" name="Genome Announc.">
        <title>Draft Whole-Genome Sequence of Trichoderma gamsii T6085, a Promising Biocontrol Agent of Fusarium Head Blight on Wheat.</title>
        <authorList>
            <person name="Baroncelli R."/>
            <person name="Zapparata A."/>
            <person name="Piaggeschi G."/>
            <person name="Sarrocco S."/>
            <person name="Vannacci G."/>
        </authorList>
    </citation>
    <scope>NUCLEOTIDE SEQUENCE [LARGE SCALE GENOMIC DNA]</scope>
    <source>
        <strain evidence="2 3">T6085</strain>
    </source>
</reference>
<name>A0A2P4Z833_9HYPO</name>
<evidence type="ECO:0000256" key="1">
    <source>
        <dbReference type="SAM" id="MobiDB-lite"/>
    </source>
</evidence>
<evidence type="ECO:0000313" key="3">
    <source>
        <dbReference type="Proteomes" id="UP000054821"/>
    </source>
</evidence>
<feature type="compositionally biased region" description="Basic and acidic residues" evidence="1">
    <location>
        <begin position="57"/>
        <end position="73"/>
    </location>
</feature>
<dbReference type="RefSeq" id="XP_018656742.1">
    <property type="nucleotide sequence ID" value="XM_018810059.1"/>
</dbReference>
<sequence length="108" mass="12433">MLLLFVEQQQVGLALGKRFSNLLRSSLHSSQNPQRKHAHDPQQPRQRPQHRQPAVRAQHDVHKDVQYPRQDILHRQQIERVDVHACAVGGRHGPGEHAQRFEAVFHGA</sequence>
<organism evidence="2 3">
    <name type="scientific">Trichoderma gamsii</name>
    <dbReference type="NCBI Taxonomy" id="398673"/>
    <lineage>
        <taxon>Eukaryota</taxon>
        <taxon>Fungi</taxon>
        <taxon>Dikarya</taxon>
        <taxon>Ascomycota</taxon>
        <taxon>Pezizomycotina</taxon>
        <taxon>Sordariomycetes</taxon>
        <taxon>Hypocreomycetidae</taxon>
        <taxon>Hypocreales</taxon>
        <taxon>Hypocreaceae</taxon>
        <taxon>Trichoderma</taxon>
    </lineage>
</organism>
<keyword evidence="3" id="KW-1185">Reference proteome</keyword>
<gene>
    <name evidence="2" type="ORF">TGAM01_v210690</name>
</gene>
<feature type="compositionally biased region" description="Polar residues" evidence="1">
    <location>
        <begin position="24"/>
        <end position="33"/>
    </location>
</feature>
<evidence type="ECO:0000313" key="2">
    <source>
        <dbReference type="EMBL" id="PON20459.1"/>
    </source>
</evidence>
<dbReference type="GeneID" id="29990142"/>
<dbReference type="AlphaFoldDB" id="A0A2P4Z833"/>
<protein>
    <submittedName>
        <fullName evidence="2">Uncharacterized protein</fullName>
    </submittedName>
</protein>
<comment type="caution">
    <text evidence="2">The sequence shown here is derived from an EMBL/GenBank/DDBJ whole genome shotgun (WGS) entry which is preliminary data.</text>
</comment>
<accession>A0A2P4Z833</accession>
<feature type="compositionally biased region" description="Low complexity" evidence="1">
    <location>
        <begin position="41"/>
        <end position="56"/>
    </location>
</feature>
<feature type="region of interest" description="Disordered" evidence="1">
    <location>
        <begin position="24"/>
        <end position="73"/>
    </location>
</feature>
<proteinExistence type="predicted"/>
<dbReference type="EMBL" id="JPDN02000069">
    <property type="protein sequence ID" value="PON20459.1"/>
    <property type="molecule type" value="Genomic_DNA"/>
</dbReference>